<dbReference type="OrthoDB" id="892470at2"/>
<reference evidence="3" key="1">
    <citation type="submission" date="2017-05" db="EMBL/GenBank/DDBJ databases">
        <authorList>
            <person name="Ray J."/>
            <person name="Price M."/>
            <person name="Deutschbauer A."/>
        </authorList>
    </citation>
    <scope>NUCLEOTIDE SEQUENCE [LARGE SCALE GENOMIC DNA]</scope>
    <source>
        <strain evidence="3">DSM 19842</strain>
    </source>
</reference>
<dbReference type="RefSeq" id="WP_036776302.1">
    <property type="nucleotide sequence ID" value="NZ_CP021235.1"/>
</dbReference>
<keyword evidence="1" id="KW-0732">Signal</keyword>
<sequence length="278" mass="30794">MEKLLLTTLICTFLGVLPAAAQTQLSGHEVIENISGKYQELNAEAAYVTAAGAPVAQATRFIEPEDQVVKDYGKLRQIALVRHGEPDLVKTGKFSHEQAQRYIAAYDSVGIVVPEKPFFQVQQGEDVKVFVSPLNRARATAEYLFGTDSDMTFSADFREFERSIGKRALKLRLPIKVWTAVARVKWLLGLDKSGVESFAAAKNRARKAAKTLADASEDNSKVVLVAHGFLNRYIQQDLEEMGWRVVRDGGTDYFATTILVKVEEKSTPVDSQLALNNN</sequence>
<feature type="signal peptide" evidence="1">
    <location>
        <begin position="1"/>
        <end position="21"/>
    </location>
</feature>
<organism evidence="2 3">
    <name type="scientific">Pontibacter actiniarum</name>
    <dbReference type="NCBI Taxonomy" id="323450"/>
    <lineage>
        <taxon>Bacteria</taxon>
        <taxon>Pseudomonadati</taxon>
        <taxon>Bacteroidota</taxon>
        <taxon>Cytophagia</taxon>
        <taxon>Cytophagales</taxon>
        <taxon>Hymenobacteraceae</taxon>
        <taxon>Pontibacter</taxon>
    </lineage>
</organism>
<name>A0A1X9YYH2_9BACT</name>
<dbReference type="Gene3D" id="3.40.50.1240">
    <property type="entry name" value="Phosphoglycerate mutase-like"/>
    <property type="match status" value="1"/>
</dbReference>
<gene>
    <name evidence="2" type="ORF">CA264_08540</name>
</gene>
<dbReference type="InterPro" id="IPR029033">
    <property type="entry name" value="His_PPase_superfam"/>
</dbReference>
<dbReference type="Pfam" id="PF00300">
    <property type="entry name" value="His_Phos_1"/>
    <property type="match status" value="1"/>
</dbReference>
<accession>A0A1X9YYH2</accession>
<dbReference type="InterPro" id="IPR013078">
    <property type="entry name" value="His_Pase_superF_clade-1"/>
</dbReference>
<evidence type="ECO:0000313" key="2">
    <source>
        <dbReference type="EMBL" id="ARS37784.1"/>
    </source>
</evidence>
<keyword evidence="3" id="KW-1185">Reference proteome</keyword>
<dbReference type="CDD" id="cd07040">
    <property type="entry name" value="HP"/>
    <property type="match status" value="1"/>
</dbReference>
<evidence type="ECO:0000313" key="3">
    <source>
        <dbReference type="Proteomes" id="UP000266292"/>
    </source>
</evidence>
<dbReference type="KEGG" id="pact:CA264_08540"/>
<dbReference type="AlphaFoldDB" id="A0A1X9YYH2"/>
<dbReference type="EMBL" id="CP021235">
    <property type="protein sequence ID" value="ARS37784.1"/>
    <property type="molecule type" value="Genomic_DNA"/>
</dbReference>
<protein>
    <submittedName>
        <fullName evidence="2">Histidine phosphatase family protein</fullName>
    </submittedName>
</protein>
<proteinExistence type="predicted"/>
<evidence type="ECO:0000256" key="1">
    <source>
        <dbReference type="SAM" id="SignalP"/>
    </source>
</evidence>
<feature type="chain" id="PRO_5011001378" evidence="1">
    <location>
        <begin position="22"/>
        <end position="278"/>
    </location>
</feature>
<dbReference type="STRING" id="709015.GCA_000472485_01719"/>
<dbReference type="SUPFAM" id="SSF53254">
    <property type="entry name" value="Phosphoglycerate mutase-like"/>
    <property type="match status" value="1"/>
</dbReference>
<dbReference type="Proteomes" id="UP000266292">
    <property type="component" value="Chromosome"/>
</dbReference>